<gene>
    <name evidence="1" type="ORF">JCM31185_12500</name>
</gene>
<evidence type="ECO:0000313" key="2">
    <source>
        <dbReference type="Proteomes" id="UP001628078"/>
    </source>
</evidence>
<organism evidence="1 2">
    <name type="scientific">Furfurilactobacillus curtus</name>
    <dbReference type="NCBI Taxonomy" id="1746200"/>
    <lineage>
        <taxon>Bacteria</taxon>
        <taxon>Bacillati</taxon>
        <taxon>Bacillota</taxon>
        <taxon>Bacilli</taxon>
        <taxon>Lactobacillales</taxon>
        <taxon>Lactobacillaceae</taxon>
        <taxon>Furfurilactobacillus</taxon>
    </lineage>
</organism>
<dbReference type="Pfam" id="PF11184">
    <property type="entry name" value="DUF2969"/>
    <property type="match status" value="1"/>
</dbReference>
<reference evidence="1 2" key="1">
    <citation type="submission" date="2022-03" db="EMBL/GenBank/DDBJ databases">
        <title>Draft genome sequence of Furfurilactobacillus curtus JCM 31185.</title>
        <authorList>
            <person name="Suzuki S."/>
            <person name="Endo A."/>
            <person name="Kajikawa A."/>
        </authorList>
    </citation>
    <scope>NUCLEOTIDE SEQUENCE [LARGE SCALE GENOMIC DNA]</scope>
    <source>
        <strain evidence="1 2">JCM 31185</strain>
    </source>
</reference>
<dbReference type="EMBL" id="BQXO01000003">
    <property type="protein sequence ID" value="GKT05962.1"/>
    <property type="molecule type" value="Genomic_DNA"/>
</dbReference>
<dbReference type="RefSeq" id="WP_407883687.1">
    <property type="nucleotide sequence ID" value="NZ_BQXO01000003.1"/>
</dbReference>
<accession>A0ABQ5JSE8</accession>
<name>A0ABQ5JSE8_9LACO</name>
<evidence type="ECO:0000313" key="1">
    <source>
        <dbReference type="EMBL" id="GKT05962.1"/>
    </source>
</evidence>
<dbReference type="Proteomes" id="UP001628078">
    <property type="component" value="Unassembled WGS sequence"/>
</dbReference>
<dbReference type="InterPro" id="IPR021351">
    <property type="entry name" value="DUF2969"/>
</dbReference>
<keyword evidence="2" id="KW-1185">Reference proteome</keyword>
<sequence>MTKKDKTIPVSIDETTIAGETIAQVTVNKQIIGQIKPDGKKFVATMNGGQRFNAKTQESALQEILAEYNLHG</sequence>
<evidence type="ECO:0008006" key="3">
    <source>
        <dbReference type="Google" id="ProtNLM"/>
    </source>
</evidence>
<proteinExistence type="predicted"/>
<protein>
    <recommendedName>
        <fullName evidence="3">DUF2969 domain-containing protein</fullName>
    </recommendedName>
</protein>
<comment type="caution">
    <text evidence="1">The sequence shown here is derived from an EMBL/GenBank/DDBJ whole genome shotgun (WGS) entry which is preliminary data.</text>
</comment>